<sequence length="226" mass="25448">MLPILILECYLQLIVNKGHLDERRTNPNSSTSGQNMLLALFLLLLVQMQPQSMTSSSEKLRAINTANFGSAASIETLLAAAETANTDTKAKECKEILDEQYYAWFAQYLVMKRASMEPNFHMLYIDFVEKINSKHLNKELVEASYQNCKSSDKERKLLKNLGGWIGKITIGKNQVLRAKHIDPKSLIMETYRKGLMIGVIPFTSKAMNSDATLMPMVTPDIRKGGK</sequence>
<dbReference type="InterPro" id="IPR040398">
    <property type="entry name" value="Not1"/>
</dbReference>
<dbReference type="STRING" id="35608.A0A2U1NJ57"/>
<dbReference type="EMBL" id="PKPP01002727">
    <property type="protein sequence ID" value="PWA73535.1"/>
    <property type="molecule type" value="Genomic_DNA"/>
</dbReference>
<feature type="domain" description="CCR4-NOT transcription complex subunit 1 CAF1-binding" evidence="1">
    <location>
        <begin position="77"/>
        <end position="209"/>
    </location>
</feature>
<dbReference type="AlphaFoldDB" id="A0A2U1NJ57"/>
<dbReference type="GO" id="GO:0060090">
    <property type="term" value="F:molecular adaptor activity"/>
    <property type="evidence" value="ECO:0007669"/>
    <property type="project" value="TreeGrafter"/>
</dbReference>
<proteinExistence type="predicted"/>
<dbReference type="Pfam" id="PF16415">
    <property type="entry name" value="CNOT1_CAF1_bind"/>
    <property type="match status" value="1"/>
</dbReference>
<protein>
    <submittedName>
        <fullName evidence="2">CCR4-NOT transcription complex subunit 1</fullName>
    </submittedName>
</protein>
<evidence type="ECO:0000259" key="1">
    <source>
        <dbReference type="Pfam" id="PF16415"/>
    </source>
</evidence>
<dbReference type="PANTHER" id="PTHR13162:SF8">
    <property type="entry name" value="CCR4-NOT TRANSCRIPTION COMPLEX SUBUNIT 1"/>
    <property type="match status" value="1"/>
</dbReference>
<dbReference type="PANTHER" id="PTHR13162">
    <property type="entry name" value="CCR4-NOT TRANSCRIPTION COMPLEX"/>
    <property type="match status" value="1"/>
</dbReference>
<dbReference type="Gene3D" id="1.25.40.180">
    <property type="match status" value="1"/>
</dbReference>
<dbReference type="GO" id="GO:0017148">
    <property type="term" value="P:negative regulation of translation"/>
    <property type="evidence" value="ECO:0007669"/>
    <property type="project" value="InterPro"/>
</dbReference>
<name>A0A2U1NJ57_ARTAN</name>
<evidence type="ECO:0000313" key="3">
    <source>
        <dbReference type="Proteomes" id="UP000245207"/>
    </source>
</evidence>
<reference evidence="2 3" key="1">
    <citation type="journal article" date="2018" name="Mol. Plant">
        <title>The genome of Artemisia annua provides insight into the evolution of Asteraceae family and artemisinin biosynthesis.</title>
        <authorList>
            <person name="Shen Q."/>
            <person name="Zhang L."/>
            <person name="Liao Z."/>
            <person name="Wang S."/>
            <person name="Yan T."/>
            <person name="Shi P."/>
            <person name="Liu M."/>
            <person name="Fu X."/>
            <person name="Pan Q."/>
            <person name="Wang Y."/>
            <person name="Lv Z."/>
            <person name="Lu X."/>
            <person name="Zhang F."/>
            <person name="Jiang W."/>
            <person name="Ma Y."/>
            <person name="Chen M."/>
            <person name="Hao X."/>
            <person name="Li L."/>
            <person name="Tang Y."/>
            <person name="Lv G."/>
            <person name="Zhou Y."/>
            <person name="Sun X."/>
            <person name="Brodelius P.E."/>
            <person name="Rose J.K.C."/>
            <person name="Tang K."/>
        </authorList>
    </citation>
    <scope>NUCLEOTIDE SEQUENCE [LARGE SCALE GENOMIC DNA]</scope>
    <source>
        <strain evidence="3">cv. Huhao1</strain>
        <tissue evidence="2">Leaf</tissue>
    </source>
</reference>
<dbReference type="OrthoDB" id="1933107at2759"/>
<organism evidence="2 3">
    <name type="scientific">Artemisia annua</name>
    <name type="common">Sweet wormwood</name>
    <dbReference type="NCBI Taxonomy" id="35608"/>
    <lineage>
        <taxon>Eukaryota</taxon>
        <taxon>Viridiplantae</taxon>
        <taxon>Streptophyta</taxon>
        <taxon>Embryophyta</taxon>
        <taxon>Tracheophyta</taxon>
        <taxon>Spermatophyta</taxon>
        <taxon>Magnoliopsida</taxon>
        <taxon>eudicotyledons</taxon>
        <taxon>Gunneridae</taxon>
        <taxon>Pentapetalae</taxon>
        <taxon>asterids</taxon>
        <taxon>campanulids</taxon>
        <taxon>Asterales</taxon>
        <taxon>Asteraceae</taxon>
        <taxon>Asteroideae</taxon>
        <taxon>Anthemideae</taxon>
        <taxon>Artemisiinae</taxon>
        <taxon>Artemisia</taxon>
    </lineage>
</organism>
<gene>
    <name evidence="2" type="ORF">CTI12_AA259900</name>
</gene>
<dbReference type="GO" id="GO:0030015">
    <property type="term" value="C:CCR4-NOT core complex"/>
    <property type="evidence" value="ECO:0007669"/>
    <property type="project" value="InterPro"/>
</dbReference>
<dbReference type="Proteomes" id="UP000245207">
    <property type="component" value="Unassembled WGS sequence"/>
</dbReference>
<dbReference type="GO" id="GO:0000288">
    <property type="term" value="P:nuclear-transcribed mRNA catabolic process, deadenylation-dependent decay"/>
    <property type="evidence" value="ECO:0007669"/>
    <property type="project" value="TreeGrafter"/>
</dbReference>
<comment type="caution">
    <text evidence="2">The sequence shown here is derived from an EMBL/GenBank/DDBJ whole genome shotgun (WGS) entry which is preliminary data.</text>
</comment>
<keyword evidence="3" id="KW-1185">Reference proteome</keyword>
<evidence type="ECO:0000313" key="2">
    <source>
        <dbReference type="EMBL" id="PWA73535.1"/>
    </source>
</evidence>
<dbReference type="InterPro" id="IPR032191">
    <property type="entry name" value="CNOT1_CAF1_bind"/>
</dbReference>
<accession>A0A2U1NJ57</accession>
<dbReference type="GO" id="GO:0000932">
    <property type="term" value="C:P-body"/>
    <property type="evidence" value="ECO:0007669"/>
    <property type="project" value="TreeGrafter"/>
</dbReference>